<keyword evidence="1" id="KW-0472">Membrane</keyword>
<sequence>MGIIMKYFWKRKEGFTLVEIMVAMIVLSIGLLSFFALNMAIIKSNVFSKAITYATNLAQEKIEQLKNTPYASITNQTETGIGLNNAFTRTTTVQEGVPQANMKTITVTVTWQEMKPFISQKQHKVILTTAIAQ</sequence>
<evidence type="ECO:0000313" key="3">
    <source>
        <dbReference type="Proteomes" id="UP000178435"/>
    </source>
</evidence>
<evidence type="ECO:0000313" key="2">
    <source>
        <dbReference type="EMBL" id="OGL47656.1"/>
    </source>
</evidence>
<evidence type="ECO:0000256" key="1">
    <source>
        <dbReference type="SAM" id="Phobius"/>
    </source>
</evidence>
<gene>
    <name evidence="2" type="ORF">A2149_00945</name>
</gene>
<accession>A0A1F7S1H0</accession>
<reference evidence="2 3" key="1">
    <citation type="journal article" date="2016" name="Nat. Commun.">
        <title>Thousands of microbial genomes shed light on interconnected biogeochemical processes in an aquifer system.</title>
        <authorList>
            <person name="Anantharaman K."/>
            <person name="Brown C.T."/>
            <person name="Hug L.A."/>
            <person name="Sharon I."/>
            <person name="Castelle C.J."/>
            <person name="Probst A.J."/>
            <person name="Thomas B.C."/>
            <person name="Singh A."/>
            <person name="Wilkins M.J."/>
            <person name="Karaoz U."/>
            <person name="Brodie E.L."/>
            <person name="Williams K.H."/>
            <person name="Hubbard S.S."/>
            <person name="Banfield J.F."/>
        </authorList>
    </citation>
    <scope>NUCLEOTIDE SEQUENCE [LARGE SCALE GENOMIC DNA]</scope>
</reference>
<name>A0A1F7S1H0_9BACT</name>
<dbReference type="NCBIfam" id="TIGR02532">
    <property type="entry name" value="IV_pilin_GFxxxE"/>
    <property type="match status" value="1"/>
</dbReference>
<comment type="caution">
    <text evidence="2">The sequence shown here is derived from an EMBL/GenBank/DDBJ whole genome shotgun (WGS) entry which is preliminary data.</text>
</comment>
<evidence type="ECO:0008006" key="4">
    <source>
        <dbReference type="Google" id="ProtNLM"/>
    </source>
</evidence>
<keyword evidence="1" id="KW-0812">Transmembrane</keyword>
<dbReference type="Proteomes" id="UP000178435">
    <property type="component" value="Unassembled WGS sequence"/>
</dbReference>
<protein>
    <recommendedName>
        <fullName evidence="4">Type IV pilus modification protein PilV</fullName>
    </recommendedName>
</protein>
<proteinExistence type="predicted"/>
<dbReference type="EMBL" id="MGDF01000003">
    <property type="protein sequence ID" value="OGL47656.1"/>
    <property type="molecule type" value="Genomic_DNA"/>
</dbReference>
<dbReference type="AlphaFoldDB" id="A0A1F7S1H0"/>
<keyword evidence="1" id="KW-1133">Transmembrane helix</keyword>
<dbReference type="Pfam" id="PF07963">
    <property type="entry name" value="N_methyl"/>
    <property type="match status" value="1"/>
</dbReference>
<dbReference type="InterPro" id="IPR012902">
    <property type="entry name" value="N_methyl_site"/>
</dbReference>
<organism evidence="2 3">
    <name type="scientific">Candidatus Schekmanbacteria bacterium RBG_16_38_11</name>
    <dbReference type="NCBI Taxonomy" id="1817880"/>
    <lineage>
        <taxon>Bacteria</taxon>
        <taxon>Candidatus Schekmaniibacteriota</taxon>
    </lineage>
</organism>
<feature type="transmembrane region" description="Helical" evidence="1">
    <location>
        <begin position="20"/>
        <end position="41"/>
    </location>
</feature>